<evidence type="ECO:0000256" key="1">
    <source>
        <dbReference type="ARBA" id="ARBA00009477"/>
    </source>
</evidence>
<organism evidence="7 8">
    <name type="scientific">Alkalispirochaeta americana</name>
    <dbReference type="NCBI Taxonomy" id="159291"/>
    <lineage>
        <taxon>Bacteria</taxon>
        <taxon>Pseudomonadati</taxon>
        <taxon>Spirochaetota</taxon>
        <taxon>Spirochaetia</taxon>
        <taxon>Spirochaetales</taxon>
        <taxon>Spirochaetaceae</taxon>
        <taxon>Alkalispirochaeta</taxon>
    </lineage>
</organism>
<dbReference type="AlphaFoldDB" id="A0A1N6N3X3"/>
<keyword evidence="8" id="KW-1185">Reference proteome</keyword>
<dbReference type="PROSITE" id="PS51257">
    <property type="entry name" value="PROKAR_LIPOPROTEIN"/>
    <property type="match status" value="1"/>
</dbReference>
<evidence type="ECO:0000259" key="6">
    <source>
        <dbReference type="Pfam" id="PF25954"/>
    </source>
</evidence>
<sequence>MKKFSLLTVFAVPLALALTLAGCSGNGNDITETPRPVRWQYVVDAHETQARSFVGRTRSGSEARVSPKVAGMIQEILVDVGDDVQVGDLIARIDPEPLQLQRDAAATQLTGAQAQASAARATYNRVRNLYQQELASRQDYDSARATAESAEAAVNGAQRQLELADLQLSYARVTSPFSGRVSARVANAGENIAVGHPIVMIVSQDRWEVTLSVPDSVVASLSTGNPAEVIVSAYPGEVLTGAVSGVGGGAAAGAGTFPVTVRLHQAPEWMRAGMVSRVQFPQAIQWEGAAVRVPSSAVAQDRDGHFLYVIEPTDEQDENGVDLARLKRSPIAIGRLLQDQVEILEGVESGQRVVTLGLNHLSEDMLVRILPEMEGGTR</sequence>
<comment type="similarity">
    <text evidence="1">Belongs to the membrane fusion protein (MFP) (TC 8.A.1) family.</text>
</comment>
<dbReference type="EMBL" id="FTMS01000001">
    <property type="protein sequence ID" value="SIP86753.1"/>
    <property type="molecule type" value="Genomic_DNA"/>
</dbReference>
<dbReference type="Gene3D" id="2.40.50.100">
    <property type="match status" value="1"/>
</dbReference>
<dbReference type="InterPro" id="IPR058625">
    <property type="entry name" value="MdtA-like_BSH"/>
</dbReference>
<dbReference type="InterPro" id="IPR006143">
    <property type="entry name" value="RND_pump_MFP"/>
</dbReference>
<dbReference type="GO" id="GO:0015562">
    <property type="term" value="F:efflux transmembrane transporter activity"/>
    <property type="evidence" value="ECO:0007669"/>
    <property type="project" value="TreeGrafter"/>
</dbReference>
<dbReference type="SUPFAM" id="SSF111369">
    <property type="entry name" value="HlyD-like secretion proteins"/>
    <property type="match status" value="1"/>
</dbReference>
<protein>
    <submittedName>
        <fullName evidence="7">RND family efflux transporter, MFP subunit</fullName>
    </submittedName>
</protein>
<feature type="signal peptide" evidence="3">
    <location>
        <begin position="1"/>
        <end position="21"/>
    </location>
</feature>
<dbReference type="NCBIfam" id="TIGR01730">
    <property type="entry name" value="RND_mfp"/>
    <property type="match status" value="1"/>
</dbReference>
<feature type="domain" description="CusB-like beta-barrel" evidence="6">
    <location>
        <begin position="209"/>
        <end position="281"/>
    </location>
</feature>
<dbReference type="Gene3D" id="2.40.420.20">
    <property type="match status" value="1"/>
</dbReference>
<name>A0A1N6N3X3_9SPIO</name>
<feature type="chain" id="PRO_5009937184" evidence="3">
    <location>
        <begin position="22"/>
        <end position="378"/>
    </location>
</feature>
<dbReference type="Gene3D" id="2.40.30.170">
    <property type="match status" value="1"/>
</dbReference>
<feature type="coiled-coil region" evidence="2">
    <location>
        <begin position="140"/>
        <end position="167"/>
    </location>
</feature>
<dbReference type="RefSeq" id="WP_076487255.1">
    <property type="nucleotide sequence ID" value="NZ_FTMS01000001.1"/>
</dbReference>
<dbReference type="Proteomes" id="UP000186400">
    <property type="component" value="Unassembled WGS sequence"/>
</dbReference>
<dbReference type="Pfam" id="PF25917">
    <property type="entry name" value="BSH_RND"/>
    <property type="match status" value="1"/>
</dbReference>
<gene>
    <name evidence="7" type="ORF">SAMN05920897_1017</name>
</gene>
<feature type="domain" description="Multidrug resistance protein MdtA-like alpha-helical hairpin" evidence="4">
    <location>
        <begin position="103"/>
        <end position="171"/>
    </location>
</feature>
<keyword evidence="3" id="KW-0732">Signal</keyword>
<dbReference type="STRING" id="159291.SAMN05920897_1017"/>
<reference evidence="7 8" key="1">
    <citation type="submission" date="2017-01" db="EMBL/GenBank/DDBJ databases">
        <authorList>
            <person name="Mah S.A."/>
            <person name="Swanson W.J."/>
            <person name="Moy G.W."/>
            <person name="Vacquier V.D."/>
        </authorList>
    </citation>
    <scope>NUCLEOTIDE SEQUENCE [LARGE SCALE GENOMIC DNA]</scope>
    <source>
        <strain evidence="7 8">ASpG1</strain>
    </source>
</reference>
<keyword evidence="2" id="KW-0175">Coiled coil</keyword>
<accession>A0A1N6N3X3</accession>
<dbReference type="InterPro" id="IPR058792">
    <property type="entry name" value="Beta-barrel_RND_2"/>
</dbReference>
<feature type="domain" description="Multidrug resistance protein MdtA-like barrel-sandwich hybrid" evidence="5">
    <location>
        <begin position="63"/>
        <end position="203"/>
    </location>
</feature>
<dbReference type="Pfam" id="PF25876">
    <property type="entry name" value="HH_MFP_RND"/>
    <property type="match status" value="1"/>
</dbReference>
<evidence type="ECO:0000259" key="5">
    <source>
        <dbReference type="Pfam" id="PF25917"/>
    </source>
</evidence>
<dbReference type="Gene3D" id="1.10.287.470">
    <property type="entry name" value="Helix hairpin bin"/>
    <property type="match status" value="1"/>
</dbReference>
<evidence type="ECO:0000313" key="8">
    <source>
        <dbReference type="Proteomes" id="UP000186400"/>
    </source>
</evidence>
<evidence type="ECO:0000256" key="2">
    <source>
        <dbReference type="SAM" id="Coils"/>
    </source>
</evidence>
<proteinExistence type="inferred from homology"/>
<dbReference type="PANTHER" id="PTHR30469">
    <property type="entry name" value="MULTIDRUG RESISTANCE PROTEIN MDTA"/>
    <property type="match status" value="1"/>
</dbReference>
<dbReference type="GO" id="GO:1990281">
    <property type="term" value="C:efflux pump complex"/>
    <property type="evidence" value="ECO:0007669"/>
    <property type="project" value="TreeGrafter"/>
</dbReference>
<dbReference type="PANTHER" id="PTHR30469:SF15">
    <property type="entry name" value="HLYD FAMILY OF SECRETION PROTEINS"/>
    <property type="match status" value="1"/>
</dbReference>
<dbReference type="OrthoDB" id="356806at2"/>
<evidence type="ECO:0000256" key="3">
    <source>
        <dbReference type="SAM" id="SignalP"/>
    </source>
</evidence>
<dbReference type="Pfam" id="PF25954">
    <property type="entry name" value="Beta-barrel_RND_2"/>
    <property type="match status" value="1"/>
</dbReference>
<evidence type="ECO:0000259" key="4">
    <source>
        <dbReference type="Pfam" id="PF25876"/>
    </source>
</evidence>
<dbReference type="InterPro" id="IPR058624">
    <property type="entry name" value="MdtA-like_HH"/>
</dbReference>
<evidence type="ECO:0000313" key="7">
    <source>
        <dbReference type="EMBL" id="SIP86753.1"/>
    </source>
</evidence>